<dbReference type="Pfam" id="PF00069">
    <property type="entry name" value="Pkinase"/>
    <property type="match status" value="1"/>
</dbReference>
<dbReference type="SUPFAM" id="SSF55785">
    <property type="entry name" value="PYP-like sensor domain (PAS domain)"/>
    <property type="match status" value="1"/>
</dbReference>
<evidence type="ECO:0000313" key="8">
    <source>
        <dbReference type="EMBL" id="CAL5218507.1"/>
    </source>
</evidence>
<gene>
    <name evidence="8" type="primary">g194</name>
    <name evidence="8" type="ORF">VP750_LOCUS166</name>
</gene>
<feature type="domain" description="Protein kinase" evidence="6">
    <location>
        <begin position="431"/>
        <end position="753"/>
    </location>
</feature>
<dbReference type="PANTHER" id="PTHR44329:SF214">
    <property type="entry name" value="PROTEIN KINASE DOMAIN-CONTAINING PROTEIN"/>
    <property type="match status" value="1"/>
</dbReference>
<dbReference type="Proteomes" id="UP001497392">
    <property type="component" value="Unassembled WGS sequence"/>
</dbReference>
<name>A0ABP1FLS9_9CHLO</name>
<feature type="domain" description="PAS" evidence="7">
    <location>
        <begin position="261"/>
        <end position="317"/>
    </location>
</feature>
<dbReference type="PANTHER" id="PTHR44329">
    <property type="entry name" value="SERINE/THREONINE-PROTEIN KINASE TNNI3K-RELATED"/>
    <property type="match status" value="1"/>
</dbReference>
<dbReference type="SUPFAM" id="SSF56112">
    <property type="entry name" value="Protein kinase-like (PK-like)"/>
    <property type="match status" value="1"/>
</dbReference>
<dbReference type="EMBL" id="CAXHTA020000001">
    <property type="protein sequence ID" value="CAL5218507.1"/>
    <property type="molecule type" value="Genomic_DNA"/>
</dbReference>
<keyword evidence="2" id="KW-0716">Sensory transduction</keyword>
<comment type="caution">
    <text evidence="8">The sequence shown here is derived from an EMBL/GenBank/DDBJ whole genome shotgun (WGS) entry which is preliminary data.</text>
</comment>
<feature type="compositionally biased region" description="Basic and acidic residues" evidence="5">
    <location>
        <begin position="58"/>
        <end position="71"/>
    </location>
</feature>
<evidence type="ECO:0000256" key="3">
    <source>
        <dbReference type="ARBA" id="ARBA00023170"/>
    </source>
</evidence>
<dbReference type="SMART" id="SM00065">
    <property type="entry name" value="GAF"/>
    <property type="match status" value="1"/>
</dbReference>
<dbReference type="PRINTS" id="PR00109">
    <property type="entry name" value="TYRKINASE"/>
</dbReference>
<dbReference type="InterPro" id="IPR011009">
    <property type="entry name" value="Kinase-like_dom_sf"/>
</dbReference>
<evidence type="ECO:0000256" key="4">
    <source>
        <dbReference type="PROSITE-ProRule" id="PRU10141"/>
    </source>
</evidence>
<evidence type="ECO:0000256" key="5">
    <source>
        <dbReference type="SAM" id="MobiDB-lite"/>
    </source>
</evidence>
<dbReference type="PROSITE" id="PS50112">
    <property type="entry name" value="PAS"/>
    <property type="match status" value="1"/>
</dbReference>
<dbReference type="Gene3D" id="1.10.510.10">
    <property type="entry name" value="Transferase(Phosphotransferase) domain 1"/>
    <property type="match status" value="1"/>
</dbReference>
<dbReference type="InterPro" id="IPR035965">
    <property type="entry name" value="PAS-like_dom_sf"/>
</dbReference>
<feature type="binding site" evidence="4">
    <location>
        <position position="458"/>
    </location>
    <ligand>
        <name>ATP</name>
        <dbReference type="ChEBI" id="CHEBI:30616"/>
    </ligand>
</feature>
<keyword evidence="1" id="KW-0600">Photoreceptor protein</keyword>
<dbReference type="SUPFAM" id="SSF55781">
    <property type="entry name" value="GAF domain-like"/>
    <property type="match status" value="1"/>
</dbReference>
<dbReference type="InterPro" id="IPR051681">
    <property type="entry name" value="Ser/Thr_Kinases-Pseudokinases"/>
</dbReference>
<proteinExistence type="predicted"/>
<dbReference type="Gene3D" id="3.30.450.40">
    <property type="match status" value="1"/>
</dbReference>
<dbReference type="InterPro" id="IPR008266">
    <property type="entry name" value="Tyr_kinase_AS"/>
</dbReference>
<dbReference type="Gene3D" id="3.30.200.20">
    <property type="entry name" value="Phosphorylase Kinase, domain 1"/>
    <property type="match status" value="1"/>
</dbReference>
<dbReference type="PROSITE" id="PS50011">
    <property type="entry name" value="PROTEIN_KINASE_DOM"/>
    <property type="match status" value="1"/>
</dbReference>
<dbReference type="InterPro" id="IPR029016">
    <property type="entry name" value="GAF-like_dom_sf"/>
</dbReference>
<evidence type="ECO:0000259" key="6">
    <source>
        <dbReference type="PROSITE" id="PS50011"/>
    </source>
</evidence>
<dbReference type="InterPro" id="IPR017441">
    <property type="entry name" value="Protein_kinase_ATP_BS"/>
</dbReference>
<dbReference type="Pfam" id="PF13426">
    <property type="entry name" value="PAS_9"/>
    <property type="match status" value="1"/>
</dbReference>
<keyword evidence="3" id="KW-0675">Receptor</keyword>
<protein>
    <submittedName>
        <fullName evidence="8">G194 protein</fullName>
    </submittedName>
</protein>
<feature type="region of interest" description="Disordered" evidence="5">
    <location>
        <begin position="403"/>
        <end position="425"/>
    </location>
</feature>
<keyword evidence="4" id="KW-0547">Nucleotide-binding</keyword>
<sequence length="761" mass="82944">MGCASSKPATPKQKLDNNPKGEKEQHVPSKADGLEKEPELNGKKDGVLQDKGQAAGPDKADIQELEAKGEVSPEGQGAAQAAVEYLGAPLPPNEKERHETLCACQILDTAPDPRFDDITKLLCSIFHVPIAIVSLVDTERQWFKSIQGLPGVTETPRTTSFCAWTLLPKNPEVLIVRDACEDERFKDNPLVTGPPLIRFYAGAPLVTSNGMRLGSLCVIDVKPRSLDAEQLMVLANFAEVVVREIEKDIARKEETDRLRSQTTGLIGAMDCFSEGIMLVNTDSENWNILFVNDAWSRVTGYTREDALGKPVFGLFEIPGTSHAAAMDQYRGVVKQHTSFTLDLLRHTNDGNTYRYSSNFRPASTDALDNNKPIGIPGFADWPSHQADQYYFVTVTEKAVMSLEEPATMGQEPKWAPKQVGGGGKKQPWEDVELGPLIGQGSFGKVYRGVWNGAPVAVKIIHMANDSSLLPSKPETAADPEFLAGSGLASATPSSTMRGALEAMHSVDLGHPNIVQTYKSTQRAVQSGQDGRSMNSPEESGGKQFTETWLVLEYCDRGNLQDAVDRGVFVMHRGAQAVANGAATGENMCNVRSVRETAKEIASALAYLHSLNILHGDLSGGNILLTSSNKDPRKFTCKVADFGLSRVLSQEAISTGTFGTVTHMPPELLTTGRLSKSVDVYAFGVLLWEMCTGKRPWAGMMQMQIIFHVTIQNKSLEFPISVPESVRSIGTQCMKKDPSERPTMKEVVERLESINLDNNPAA</sequence>
<dbReference type="InterPro" id="IPR000719">
    <property type="entry name" value="Prot_kinase_dom"/>
</dbReference>
<keyword evidence="1" id="KW-0157">Chromophore</keyword>
<keyword evidence="4" id="KW-0067">ATP-binding</keyword>
<feature type="compositionally biased region" description="Basic and acidic residues" evidence="5">
    <location>
        <begin position="13"/>
        <end position="48"/>
    </location>
</feature>
<evidence type="ECO:0000313" key="9">
    <source>
        <dbReference type="Proteomes" id="UP001497392"/>
    </source>
</evidence>
<dbReference type="Gene3D" id="3.30.450.20">
    <property type="entry name" value="PAS domain"/>
    <property type="match status" value="1"/>
</dbReference>
<evidence type="ECO:0000256" key="1">
    <source>
        <dbReference type="ARBA" id="ARBA00022543"/>
    </source>
</evidence>
<organism evidence="8 9">
    <name type="scientific">Coccomyxa viridis</name>
    <dbReference type="NCBI Taxonomy" id="1274662"/>
    <lineage>
        <taxon>Eukaryota</taxon>
        <taxon>Viridiplantae</taxon>
        <taxon>Chlorophyta</taxon>
        <taxon>core chlorophytes</taxon>
        <taxon>Trebouxiophyceae</taxon>
        <taxon>Trebouxiophyceae incertae sedis</taxon>
        <taxon>Coccomyxaceae</taxon>
        <taxon>Coccomyxa</taxon>
    </lineage>
</organism>
<feature type="region of interest" description="Disordered" evidence="5">
    <location>
        <begin position="1"/>
        <end position="78"/>
    </location>
</feature>
<accession>A0ABP1FLS9</accession>
<dbReference type="InterPro" id="IPR003018">
    <property type="entry name" value="GAF"/>
</dbReference>
<keyword evidence="9" id="KW-1185">Reference proteome</keyword>
<evidence type="ECO:0000259" key="7">
    <source>
        <dbReference type="PROSITE" id="PS50112"/>
    </source>
</evidence>
<dbReference type="InterPro" id="IPR000014">
    <property type="entry name" value="PAS"/>
</dbReference>
<feature type="region of interest" description="Disordered" evidence="5">
    <location>
        <begin position="519"/>
        <end position="541"/>
    </location>
</feature>
<dbReference type="PROSITE" id="PS00109">
    <property type="entry name" value="PROTEIN_KINASE_TYR"/>
    <property type="match status" value="1"/>
</dbReference>
<evidence type="ECO:0000256" key="2">
    <source>
        <dbReference type="ARBA" id="ARBA00022606"/>
    </source>
</evidence>
<dbReference type="CDD" id="cd00130">
    <property type="entry name" value="PAS"/>
    <property type="match status" value="1"/>
</dbReference>
<dbReference type="PROSITE" id="PS00107">
    <property type="entry name" value="PROTEIN_KINASE_ATP"/>
    <property type="match status" value="1"/>
</dbReference>
<dbReference type="InterPro" id="IPR001245">
    <property type="entry name" value="Ser-Thr/Tyr_kinase_cat_dom"/>
</dbReference>
<reference evidence="8 9" key="1">
    <citation type="submission" date="2024-06" db="EMBL/GenBank/DDBJ databases">
        <authorList>
            <person name="Kraege A."/>
            <person name="Thomma B."/>
        </authorList>
    </citation>
    <scope>NUCLEOTIDE SEQUENCE [LARGE SCALE GENOMIC DNA]</scope>
</reference>